<protein>
    <recommendedName>
        <fullName evidence="2">Integrase catalytic domain-containing protein</fullName>
    </recommendedName>
</protein>
<evidence type="ECO:0000313" key="3">
    <source>
        <dbReference type="EMBL" id="CEM47523.1"/>
    </source>
</evidence>
<dbReference type="GO" id="GO:0015074">
    <property type="term" value="P:DNA integration"/>
    <property type="evidence" value="ECO:0007669"/>
    <property type="project" value="InterPro"/>
</dbReference>
<organism evidence="3">
    <name type="scientific">Chromera velia CCMP2878</name>
    <dbReference type="NCBI Taxonomy" id="1169474"/>
    <lineage>
        <taxon>Eukaryota</taxon>
        <taxon>Sar</taxon>
        <taxon>Alveolata</taxon>
        <taxon>Colpodellida</taxon>
        <taxon>Chromeraceae</taxon>
        <taxon>Chromera</taxon>
    </lineage>
</organism>
<evidence type="ECO:0000259" key="2">
    <source>
        <dbReference type="PROSITE" id="PS50994"/>
    </source>
</evidence>
<dbReference type="InterPro" id="IPR001584">
    <property type="entry name" value="Integrase_cat-core"/>
</dbReference>
<reference evidence="3" key="1">
    <citation type="submission" date="2014-11" db="EMBL/GenBank/DDBJ databases">
        <authorList>
            <person name="Otto D Thomas"/>
            <person name="Naeem Raeece"/>
        </authorList>
    </citation>
    <scope>NUCLEOTIDE SEQUENCE</scope>
</reference>
<dbReference type="VEuPathDB" id="CryptoDB:Cvel_31247"/>
<feature type="compositionally biased region" description="Pro residues" evidence="1">
    <location>
        <begin position="735"/>
        <end position="744"/>
    </location>
</feature>
<dbReference type="PhylomeDB" id="A0A0G4HSZ8"/>
<name>A0A0G4HSZ8_9ALVE</name>
<dbReference type="AlphaFoldDB" id="A0A0G4HSZ8"/>
<dbReference type="PROSITE" id="PS50994">
    <property type="entry name" value="INTEGRASE"/>
    <property type="match status" value="1"/>
</dbReference>
<dbReference type="GO" id="GO:0003676">
    <property type="term" value="F:nucleic acid binding"/>
    <property type="evidence" value="ECO:0007669"/>
    <property type="project" value="InterPro"/>
</dbReference>
<feature type="compositionally biased region" description="Polar residues" evidence="1">
    <location>
        <begin position="310"/>
        <end position="325"/>
    </location>
</feature>
<dbReference type="InterPro" id="IPR012337">
    <property type="entry name" value="RNaseH-like_sf"/>
</dbReference>
<sequence>MESTSSSLRYDLSSLVSQPVSVASLNKILDATIAPGKVYPKICSRNSTETVLSGCSSSFSWLLVLQNPEEVTPNACSDPSSISTVLDGLPADVRAAVESALAALRAAQNSALLSFAFHRFFAILDIGASRTCYTRGWLRKRKEQDGLTWTERRLPRPSTSLTANGQVPVELKAIILCRSPSGDLSLEANILETNAITPVLIGNAALIPLKVSFEYATGILSFPYRPSLYFQRSPNDLFFLALSQPPELRTNDTVSASEPTEPRTPTLVSSHSAPTSSSVVRSEDNGHYTPLPCPSDSSHAEPNVDPPQPQTAGPSPTAQSVVSSQPPLTMVVSPRLLTGPGQPCSCCHTASTTEAAACPALHIKGVTAEKKKRKRRPRTKRRPRKGSRSPPASELEAISFEMVDELIRAHHVEIGHAGVTKTWISLHRALKGHSKAPSYGISRRAVQRALQPCIKGGTCAHVKLRNVSDGCTSPLKVRGPRQRLQADLVYGRADRPNARYYLTLKDEWEDDLHYIAVPDRCAATLREAYKGWAATSAGYYPNEVITDLGKEFQGDWADFLSQIEVGHTLAPVGWHRTLERLERAHREVDIILRAIVHDNGLPVELWPDVVQLAVERYNRRPGRGDISPAERRHGQPVVFPSIQAMLDLLSAEELKNDPSLHTFSAGDRVLFNHPEKQRDKREDLWEDAIIKQRHGGHVYTIQLSCTQGSTLAHIRCLRPSSETSPPASRSFLPHPLNPPYPPSSSPSDSQPSPPSPPRASSPIPSAPSEPTLGELPSIHDFHQGEMII</sequence>
<feature type="compositionally biased region" description="Basic residues" evidence="1">
    <location>
        <begin position="370"/>
        <end position="387"/>
    </location>
</feature>
<feature type="compositionally biased region" description="Basic and acidic residues" evidence="1">
    <location>
        <begin position="777"/>
        <end position="788"/>
    </location>
</feature>
<feature type="domain" description="Integrase catalytic" evidence="2">
    <location>
        <begin position="476"/>
        <end position="636"/>
    </location>
</feature>
<gene>
    <name evidence="3" type="ORF">Cvel_31247</name>
</gene>
<dbReference type="Gene3D" id="3.30.420.10">
    <property type="entry name" value="Ribonuclease H-like superfamily/Ribonuclease H"/>
    <property type="match status" value="1"/>
</dbReference>
<accession>A0A0G4HSZ8</accession>
<evidence type="ECO:0000256" key="1">
    <source>
        <dbReference type="SAM" id="MobiDB-lite"/>
    </source>
</evidence>
<feature type="compositionally biased region" description="Pro residues" evidence="1">
    <location>
        <begin position="751"/>
        <end position="767"/>
    </location>
</feature>
<feature type="region of interest" description="Disordered" evidence="1">
    <location>
        <begin position="719"/>
        <end position="788"/>
    </location>
</feature>
<dbReference type="InterPro" id="IPR036397">
    <property type="entry name" value="RNaseH_sf"/>
</dbReference>
<dbReference type="SUPFAM" id="SSF53098">
    <property type="entry name" value="Ribonuclease H-like"/>
    <property type="match status" value="1"/>
</dbReference>
<feature type="region of interest" description="Disordered" evidence="1">
    <location>
        <begin position="249"/>
        <end position="325"/>
    </location>
</feature>
<feature type="region of interest" description="Disordered" evidence="1">
    <location>
        <begin position="366"/>
        <end position="395"/>
    </location>
</feature>
<proteinExistence type="predicted"/>
<dbReference type="EMBL" id="CDMZ01003768">
    <property type="protein sequence ID" value="CEM47523.1"/>
    <property type="molecule type" value="Genomic_DNA"/>
</dbReference>
<feature type="compositionally biased region" description="Low complexity" evidence="1">
    <location>
        <begin position="268"/>
        <end position="280"/>
    </location>
</feature>